<dbReference type="Proteomes" id="UP000596130">
    <property type="component" value="Chromosome"/>
</dbReference>
<dbReference type="InterPro" id="IPR028994">
    <property type="entry name" value="Integrin_alpha_N"/>
</dbReference>
<feature type="signal peptide" evidence="2">
    <location>
        <begin position="1"/>
        <end position="33"/>
    </location>
</feature>
<dbReference type="EMBL" id="CP065959">
    <property type="protein sequence ID" value="QQC92872.1"/>
    <property type="molecule type" value="Genomic_DNA"/>
</dbReference>
<reference evidence="3 4" key="1">
    <citation type="submission" date="2020-12" db="EMBL/GenBank/DDBJ databases">
        <title>Identification and biosynthesis of polyene macrolides produced by Streptomyces alfalfae Men-myco-93-63.</title>
        <authorList>
            <person name="Liu D."/>
            <person name="Li Y."/>
            <person name="Liu L."/>
            <person name="Han X."/>
            <person name="Shen F."/>
        </authorList>
    </citation>
    <scope>NUCLEOTIDE SEQUENCE [LARGE SCALE GENOMIC DNA]</scope>
    <source>
        <strain evidence="3 4">Men-myco-93-63</strain>
    </source>
</reference>
<protein>
    <submittedName>
        <fullName evidence="3">VCBS repeat-containing protein</fullName>
    </submittedName>
</protein>
<evidence type="ECO:0000313" key="4">
    <source>
        <dbReference type="Proteomes" id="UP000596130"/>
    </source>
</evidence>
<organism evidence="3 4">
    <name type="scientific">Streptomyces alfalfae</name>
    <dbReference type="NCBI Taxonomy" id="1642299"/>
    <lineage>
        <taxon>Bacteria</taxon>
        <taxon>Bacillati</taxon>
        <taxon>Actinomycetota</taxon>
        <taxon>Actinomycetes</taxon>
        <taxon>Kitasatosporales</taxon>
        <taxon>Streptomycetaceae</taxon>
        <taxon>Streptomyces</taxon>
    </lineage>
</organism>
<dbReference type="SUPFAM" id="SSF69318">
    <property type="entry name" value="Integrin alpha N-terminal domain"/>
    <property type="match status" value="1"/>
</dbReference>
<dbReference type="PANTHER" id="PTHR46580:SF4">
    <property type="entry name" value="ATP_GTP-BINDING PROTEIN"/>
    <property type="match status" value="1"/>
</dbReference>
<evidence type="ECO:0000313" key="3">
    <source>
        <dbReference type="EMBL" id="QQC92872.1"/>
    </source>
</evidence>
<name>A0A7T4PM63_9ACTN</name>
<dbReference type="Gene3D" id="2.130.10.130">
    <property type="entry name" value="Integrin alpha, N-terminal"/>
    <property type="match status" value="1"/>
</dbReference>
<accession>A0A7T4PM63</accession>
<dbReference type="InterPro" id="IPR013517">
    <property type="entry name" value="FG-GAP"/>
</dbReference>
<evidence type="ECO:0000256" key="2">
    <source>
        <dbReference type="SAM" id="SignalP"/>
    </source>
</evidence>
<evidence type="ECO:0000256" key="1">
    <source>
        <dbReference type="ARBA" id="ARBA00022729"/>
    </source>
</evidence>
<keyword evidence="1 2" id="KW-0732">Signal</keyword>
<dbReference type="RefSeq" id="WP_198504497.1">
    <property type="nucleotide sequence ID" value="NZ_CP065959.1"/>
</dbReference>
<proteinExistence type="predicted"/>
<dbReference type="AlphaFoldDB" id="A0A7T4PM63"/>
<feature type="chain" id="PRO_5033065888" evidence="2">
    <location>
        <begin position="34"/>
        <end position="729"/>
    </location>
</feature>
<dbReference type="Pfam" id="PF13517">
    <property type="entry name" value="FG-GAP_3"/>
    <property type="match status" value="1"/>
</dbReference>
<sequence length="729" mass="76746">MTRQSRALLRSALPKSVLVSALALGVIAPYAQAAPASATAAVPAGIGPWTAPKELAGVTAVVDLKSARDGSVAGLFTRDGETVLSVLPAGSDTWGEATPAPAARLQRTDDGAVSLLWWEGAADGGTRTLKMSRLAPDGGDFTPAETVTTGTLAQDQVHSRTQVTTLAANAEGHQAVAWMDAEHRLTVVERPGPDGAWSTPKTLDQLPDPIVRDDNIYDYVLHDMRVAVDPAGTVGVLWGGNSRYTGDGVDPDPSAYQWHYKYLEKPAGADAAWTAPRDVPQLGEQPGQVTLAAHPQGGFHLLENGSYARKAAGAAEWGPAEPVGIGSQSHVPAELHTAANGDVTAVGMQGSGAPGVATRLASRGSWGETRKLASNVVSDSVSSVATAGAVVVTYTQKRFELGRTVRQDFVAQTVEGGDVAKPRTLNALTKDTGSTGRVAADAKGRPVAVWTQAAADGGTRAAYTATTGARALPRWHDYADSARGDVVGLSPSDSMRLYTGDTANPTETFSVSPWKDTTRVVPFGDFDGDRCNDMVVRLPEGEVRLYTPVCGGGLPAPESEHKRLARDWSKYDTLFASGDQTGDGRPDLLARDKATGDVYRYTHDGAGGFEARVKIRSAWTGYKKVVGAGDLNGDGLGDVLALDDAGVLWRYDGLSTGKLKDRVRVFKDWGSTYTDVIGAGDVDGDGKQDLLSRDTSDRVWLNAGDGDGTFQNRVAFGDASYWKGWTSLG</sequence>
<dbReference type="PANTHER" id="PTHR46580">
    <property type="entry name" value="SENSOR KINASE-RELATED"/>
    <property type="match status" value="1"/>
</dbReference>
<gene>
    <name evidence="3" type="ORF">I8755_34400</name>
</gene>